<organism evidence="3 4">
    <name type="scientific">Cyprinodon variegatus</name>
    <name type="common">Sheepshead minnow</name>
    <dbReference type="NCBI Taxonomy" id="28743"/>
    <lineage>
        <taxon>Eukaryota</taxon>
        <taxon>Metazoa</taxon>
        <taxon>Chordata</taxon>
        <taxon>Craniata</taxon>
        <taxon>Vertebrata</taxon>
        <taxon>Euteleostomi</taxon>
        <taxon>Actinopterygii</taxon>
        <taxon>Neopterygii</taxon>
        <taxon>Teleostei</taxon>
        <taxon>Neoteleostei</taxon>
        <taxon>Acanthomorphata</taxon>
        <taxon>Ovalentaria</taxon>
        <taxon>Atherinomorphae</taxon>
        <taxon>Cyprinodontiformes</taxon>
        <taxon>Cyprinodontidae</taxon>
        <taxon>Cyprinodon</taxon>
    </lineage>
</organism>
<dbReference type="OMA" id="EYRHWER"/>
<name>A0A3Q2E0L3_CYPVA</name>
<dbReference type="PANTHER" id="PTHR45784:SF3">
    <property type="entry name" value="C-TYPE LECTIN DOMAIN FAMILY 4 MEMBER K-LIKE-RELATED"/>
    <property type="match status" value="1"/>
</dbReference>
<sequence length="142" mass="16514">KDKPLTLVPSSPWRTTSTLLNKMLYYFVNKLLNWTEAQTYCRQMNADLATILNSEEQNQLIQTLTSAGHHSNVWFGLFNEIDWKWSDGYTGNGSDYRNWRVNHPTRHDLNELCVGSHYNGGWFDADCAGHRHFLCYKGKNIN</sequence>
<dbReference type="AlphaFoldDB" id="A0A3Q2E0L3"/>
<protein>
    <recommendedName>
        <fullName evidence="2">C-type lectin domain-containing protein</fullName>
    </recommendedName>
</protein>
<proteinExistence type="predicted"/>
<evidence type="ECO:0000313" key="3">
    <source>
        <dbReference type="Ensembl" id="ENSCVAP00000025713.1"/>
    </source>
</evidence>
<dbReference type="SMART" id="SM00034">
    <property type="entry name" value="CLECT"/>
    <property type="match status" value="1"/>
</dbReference>
<accession>A0A3Q2E0L3</accession>
<keyword evidence="1" id="KW-1015">Disulfide bond</keyword>
<reference evidence="3" key="1">
    <citation type="submission" date="2025-08" db="UniProtKB">
        <authorList>
            <consortium name="Ensembl"/>
        </authorList>
    </citation>
    <scope>IDENTIFICATION</scope>
</reference>
<dbReference type="PROSITE" id="PS00615">
    <property type="entry name" value="C_TYPE_LECTIN_1"/>
    <property type="match status" value="1"/>
</dbReference>
<keyword evidence="4" id="KW-1185">Reference proteome</keyword>
<evidence type="ECO:0000256" key="1">
    <source>
        <dbReference type="ARBA" id="ARBA00023157"/>
    </source>
</evidence>
<evidence type="ECO:0000313" key="4">
    <source>
        <dbReference type="Proteomes" id="UP000265020"/>
    </source>
</evidence>
<dbReference type="InterPro" id="IPR016187">
    <property type="entry name" value="CTDL_fold"/>
</dbReference>
<dbReference type="Gene3D" id="3.10.100.10">
    <property type="entry name" value="Mannose-Binding Protein A, subunit A"/>
    <property type="match status" value="1"/>
</dbReference>
<dbReference type="GeneTree" id="ENSGT00940000163911"/>
<reference evidence="3" key="2">
    <citation type="submission" date="2025-09" db="UniProtKB">
        <authorList>
            <consortium name="Ensembl"/>
        </authorList>
    </citation>
    <scope>IDENTIFICATION</scope>
</reference>
<dbReference type="InterPro" id="IPR001304">
    <property type="entry name" value="C-type_lectin-like"/>
</dbReference>
<dbReference type="SUPFAM" id="SSF56436">
    <property type="entry name" value="C-type lectin-like"/>
    <property type="match status" value="1"/>
</dbReference>
<dbReference type="Pfam" id="PF00059">
    <property type="entry name" value="Lectin_C"/>
    <property type="match status" value="1"/>
</dbReference>
<dbReference type="PROSITE" id="PS50041">
    <property type="entry name" value="C_TYPE_LECTIN_2"/>
    <property type="match status" value="1"/>
</dbReference>
<dbReference type="Ensembl" id="ENSCVAT00000000937.1">
    <property type="protein sequence ID" value="ENSCVAP00000025713.1"/>
    <property type="gene ID" value="ENSCVAG00000010714.1"/>
</dbReference>
<dbReference type="PANTHER" id="PTHR45784">
    <property type="entry name" value="C-TYPE LECTIN DOMAIN FAMILY 20 MEMBER A-RELATED"/>
    <property type="match status" value="1"/>
</dbReference>
<dbReference type="Proteomes" id="UP000265020">
    <property type="component" value="Unassembled WGS sequence"/>
</dbReference>
<feature type="domain" description="C-type lectin" evidence="2">
    <location>
        <begin position="20"/>
        <end position="136"/>
    </location>
</feature>
<dbReference type="InterPro" id="IPR018378">
    <property type="entry name" value="C-type_lectin_CS"/>
</dbReference>
<dbReference type="InterPro" id="IPR016186">
    <property type="entry name" value="C-type_lectin-like/link_sf"/>
</dbReference>
<evidence type="ECO:0000259" key="2">
    <source>
        <dbReference type="PROSITE" id="PS50041"/>
    </source>
</evidence>